<gene>
    <name evidence="2" type="ORF">TPR58_18950</name>
</gene>
<feature type="transmembrane region" description="Helical" evidence="1">
    <location>
        <begin position="66"/>
        <end position="84"/>
    </location>
</feature>
<dbReference type="EMBL" id="JBDIZK010000012">
    <property type="protein sequence ID" value="MEN3749260.1"/>
    <property type="molecule type" value="Genomic_DNA"/>
</dbReference>
<proteinExistence type="predicted"/>
<sequence length="230" mass="25276">MNDEPPVASDGAEIPGVSTDRCESDAFDVTVADYRRALEVAVADGRPEEPPILQWLIASALERGRVYAGIIAFVTLSVGLVRGARTGSLMAGLQWGAGALLLGIPACILLAAIIALVGIARYRLTWRHLPQAYAQWKRPGRRRVQWNETVLIVSGSEGFGSYAWRDLHGWIAIDDGVILYLDQYDPLPIPNIALGEGRGEALITRLMAAEVPQGWRYRTDEQRVLARAFR</sequence>
<comment type="caution">
    <text evidence="2">The sequence shown here is derived from an EMBL/GenBank/DDBJ whole genome shotgun (WGS) entry which is preliminary data.</text>
</comment>
<dbReference type="Proteomes" id="UP001427805">
    <property type="component" value="Unassembled WGS sequence"/>
</dbReference>
<name>A0ABV0BGQ4_9SPHN</name>
<feature type="transmembrane region" description="Helical" evidence="1">
    <location>
        <begin position="96"/>
        <end position="119"/>
    </location>
</feature>
<keyword evidence="1" id="KW-0472">Membrane</keyword>
<accession>A0ABV0BGQ4</accession>
<evidence type="ECO:0000313" key="2">
    <source>
        <dbReference type="EMBL" id="MEN3749260.1"/>
    </source>
</evidence>
<keyword evidence="1" id="KW-1133">Transmembrane helix</keyword>
<evidence type="ECO:0000313" key="3">
    <source>
        <dbReference type="Proteomes" id="UP001427805"/>
    </source>
</evidence>
<protein>
    <submittedName>
        <fullName evidence="2">YcxB family protein</fullName>
    </submittedName>
</protein>
<keyword evidence="1" id="KW-0812">Transmembrane</keyword>
<organism evidence="2 3">
    <name type="scientific">Sphingomonas rustica</name>
    <dbReference type="NCBI Taxonomy" id="3103142"/>
    <lineage>
        <taxon>Bacteria</taxon>
        <taxon>Pseudomonadati</taxon>
        <taxon>Pseudomonadota</taxon>
        <taxon>Alphaproteobacteria</taxon>
        <taxon>Sphingomonadales</taxon>
        <taxon>Sphingomonadaceae</taxon>
        <taxon>Sphingomonas</taxon>
    </lineage>
</organism>
<dbReference type="RefSeq" id="WP_346248298.1">
    <property type="nucleotide sequence ID" value="NZ_JBDIZK010000012.1"/>
</dbReference>
<evidence type="ECO:0000256" key="1">
    <source>
        <dbReference type="SAM" id="Phobius"/>
    </source>
</evidence>
<keyword evidence="3" id="KW-1185">Reference proteome</keyword>
<reference evidence="2 3" key="1">
    <citation type="submission" date="2024-05" db="EMBL/GenBank/DDBJ databases">
        <title>Sphingomonas sp. HF-S3 16S ribosomal RNA gene Genome sequencing and assembly.</title>
        <authorList>
            <person name="Lee H."/>
        </authorList>
    </citation>
    <scope>NUCLEOTIDE SEQUENCE [LARGE SCALE GENOMIC DNA]</scope>
    <source>
        <strain evidence="2 3">HF-S3</strain>
    </source>
</reference>